<dbReference type="EMBL" id="UAUU01000002">
    <property type="protein sequence ID" value="SPZ84573.1"/>
    <property type="molecule type" value="Genomic_DNA"/>
</dbReference>
<dbReference type="InterPro" id="IPR036249">
    <property type="entry name" value="Thioredoxin-like_sf"/>
</dbReference>
<sequence length="188" mass="21762">MDGLLYIDQNTGEIVRYEYTDKGEKNTYEVSKYKEIGDGIRLPSFFNSTSNDQKSCIFSAISSFVQVEQKNLQNYNMINWIELNTEEQLQELYQSDKVAAIFKHSTTCGISNMAKRSLERMSATSDHDYAIYLLDLLRYRPLSNEIAQRWNVTHQSPQILIVEGKESLYDASHGDIQFDEIEQYLTAI</sequence>
<protein>
    <submittedName>
        <fullName evidence="1">Bacillithiol system protein YtxJ</fullName>
    </submittedName>
</protein>
<dbReference type="InterPro" id="IPR022551">
    <property type="entry name" value="BrxC"/>
</dbReference>
<proteinExistence type="predicted"/>
<dbReference type="NCBIfam" id="TIGR04019">
    <property type="entry name" value="B_thiol_YtxJ"/>
    <property type="match status" value="1"/>
</dbReference>
<dbReference type="Pfam" id="PF11009">
    <property type="entry name" value="BrxC"/>
    <property type="match status" value="1"/>
</dbReference>
<dbReference type="SUPFAM" id="SSF52833">
    <property type="entry name" value="Thioredoxin-like"/>
    <property type="match status" value="1"/>
</dbReference>
<dbReference type="Proteomes" id="UP000251241">
    <property type="component" value="Unassembled WGS sequence"/>
</dbReference>
<dbReference type="Gene3D" id="3.40.30.10">
    <property type="entry name" value="Glutaredoxin"/>
    <property type="match status" value="1"/>
</dbReference>
<dbReference type="AlphaFoldDB" id="A0A2X2IZ81"/>
<evidence type="ECO:0000313" key="2">
    <source>
        <dbReference type="Proteomes" id="UP000251241"/>
    </source>
</evidence>
<accession>A0A2X2IZ81</accession>
<evidence type="ECO:0000313" key="1">
    <source>
        <dbReference type="EMBL" id="SPZ84573.1"/>
    </source>
</evidence>
<dbReference type="RefSeq" id="WP_218565294.1">
    <property type="nucleotide sequence ID" value="NZ_UAUU01000002.1"/>
</dbReference>
<gene>
    <name evidence="1" type="ORF">NCTC11343_01115</name>
</gene>
<organism evidence="1 2">
    <name type="scientific">Sphingobacterium multivorum</name>
    <dbReference type="NCBI Taxonomy" id="28454"/>
    <lineage>
        <taxon>Bacteria</taxon>
        <taxon>Pseudomonadati</taxon>
        <taxon>Bacteroidota</taxon>
        <taxon>Sphingobacteriia</taxon>
        <taxon>Sphingobacteriales</taxon>
        <taxon>Sphingobacteriaceae</taxon>
        <taxon>Sphingobacterium</taxon>
    </lineage>
</organism>
<reference evidence="1 2" key="1">
    <citation type="submission" date="2018-06" db="EMBL/GenBank/DDBJ databases">
        <authorList>
            <consortium name="Pathogen Informatics"/>
            <person name="Doyle S."/>
        </authorList>
    </citation>
    <scope>NUCLEOTIDE SEQUENCE [LARGE SCALE GENOMIC DNA]</scope>
    <source>
        <strain evidence="1 2">NCTC11343</strain>
    </source>
</reference>
<name>A0A2X2IZ81_SPHMU</name>